<organism evidence="2 3">
    <name type="scientific">Piloderma croceum (strain F 1598)</name>
    <dbReference type="NCBI Taxonomy" id="765440"/>
    <lineage>
        <taxon>Eukaryota</taxon>
        <taxon>Fungi</taxon>
        <taxon>Dikarya</taxon>
        <taxon>Basidiomycota</taxon>
        <taxon>Agaricomycotina</taxon>
        <taxon>Agaricomycetes</taxon>
        <taxon>Agaricomycetidae</taxon>
        <taxon>Atheliales</taxon>
        <taxon>Atheliaceae</taxon>
        <taxon>Piloderma</taxon>
    </lineage>
</organism>
<evidence type="ECO:0000313" key="3">
    <source>
        <dbReference type="Proteomes" id="UP000054166"/>
    </source>
</evidence>
<dbReference type="EMBL" id="KN832983">
    <property type="protein sequence ID" value="KIM85984.1"/>
    <property type="molecule type" value="Genomic_DNA"/>
</dbReference>
<evidence type="ECO:0000313" key="2">
    <source>
        <dbReference type="EMBL" id="KIM85984.1"/>
    </source>
</evidence>
<dbReference type="STRING" id="765440.A0A0C3G283"/>
<proteinExistence type="predicted"/>
<dbReference type="Pfam" id="PF14214">
    <property type="entry name" value="Helitron_like_N"/>
    <property type="match status" value="1"/>
</dbReference>
<dbReference type="InParanoid" id="A0A0C3G283"/>
<name>A0A0C3G283_PILCF</name>
<evidence type="ECO:0000259" key="1">
    <source>
        <dbReference type="Pfam" id="PF14214"/>
    </source>
</evidence>
<dbReference type="InterPro" id="IPR025476">
    <property type="entry name" value="Helitron_helicase-like"/>
</dbReference>
<protein>
    <recommendedName>
        <fullName evidence="1">Helitron helicase-like domain-containing protein</fullName>
    </recommendedName>
</protein>
<dbReference type="HOGENOM" id="CLU_1156774_0_0_1"/>
<gene>
    <name evidence="2" type="ORF">PILCRDRAFT_86685</name>
</gene>
<accession>A0A0C3G283</accession>
<sequence length="240" mass="27274">MVNATAKDIQKGYDVRWGSSFVNEYARHPDTRFHLNPSFIFQAFGVLQKRQNIKRHSIPSHRRTFTLPVEKRIAKFQFQTLWLKLCEDNCQIKGMNVKKVLTSEQIDLDQFDKTLGPDSVQCNRNISADPYAAAKFFHFVIVALLEELFGIKAYSKDSHLIKYSDGIFGKVASYIGTVKAQGHGALHLHIVVWLVEALTHVQMKEALKSEGFRQKVTSFIKANIRANLDGGDQATVLHMP</sequence>
<dbReference type="AlphaFoldDB" id="A0A0C3G283"/>
<dbReference type="OrthoDB" id="10007484at2759"/>
<reference evidence="2 3" key="1">
    <citation type="submission" date="2014-04" db="EMBL/GenBank/DDBJ databases">
        <authorList>
            <consortium name="DOE Joint Genome Institute"/>
            <person name="Kuo A."/>
            <person name="Tarkka M."/>
            <person name="Buscot F."/>
            <person name="Kohler A."/>
            <person name="Nagy L.G."/>
            <person name="Floudas D."/>
            <person name="Copeland A."/>
            <person name="Barry K.W."/>
            <person name="Cichocki N."/>
            <person name="Veneault-Fourrey C."/>
            <person name="LaButti K."/>
            <person name="Lindquist E.A."/>
            <person name="Lipzen A."/>
            <person name="Lundell T."/>
            <person name="Morin E."/>
            <person name="Murat C."/>
            <person name="Sun H."/>
            <person name="Tunlid A."/>
            <person name="Henrissat B."/>
            <person name="Grigoriev I.V."/>
            <person name="Hibbett D.S."/>
            <person name="Martin F."/>
            <person name="Nordberg H.P."/>
            <person name="Cantor M.N."/>
            <person name="Hua S.X."/>
        </authorList>
    </citation>
    <scope>NUCLEOTIDE SEQUENCE [LARGE SCALE GENOMIC DNA]</scope>
    <source>
        <strain evidence="2 3">F 1598</strain>
    </source>
</reference>
<keyword evidence="3" id="KW-1185">Reference proteome</keyword>
<dbReference type="Proteomes" id="UP000054166">
    <property type="component" value="Unassembled WGS sequence"/>
</dbReference>
<feature type="domain" description="Helitron helicase-like" evidence="1">
    <location>
        <begin position="124"/>
        <end position="192"/>
    </location>
</feature>
<reference evidence="3" key="2">
    <citation type="submission" date="2015-01" db="EMBL/GenBank/DDBJ databases">
        <title>Evolutionary Origins and Diversification of the Mycorrhizal Mutualists.</title>
        <authorList>
            <consortium name="DOE Joint Genome Institute"/>
            <consortium name="Mycorrhizal Genomics Consortium"/>
            <person name="Kohler A."/>
            <person name="Kuo A."/>
            <person name="Nagy L.G."/>
            <person name="Floudas D."/>
            <person name="Copeland A."/>
            <person name="Barry K.W."/>
            <person name="Cichocki N."/>
            <person name="Veneault-Fourrey C."/>
            <person name="LaButti K."/>
            <person name="Lindquist E.A."/>
            <person name="Lipzen A."/>
            <person name="Lundell T."/>
            <person name="Morin E."/>
            <person name="Murat C."/>
            <person name="Riley R."/>
            <person name="Ohm R."/>
            <person name="Sun H."/>
            <person name="Tunlid A."/>
            <person name="Henrissat B."/>
            <person name="Grigoriev I.V."/>
            <person name="Hibbett D.S."/>
            <person name="Martin F."/>
        </authorList>
    </citation>
    <scope>NUCLEOTIDE SEQUENCE [LARGE SCALE GENOMIC DNA]</scope>
    <source>
        <strain evidence="3">F 1598</strain>
    </source>
</reference>